<dbReference type="PANTHER" id="PTHR38436">
    <property type="entry name" value="POLYKETIDE CYCLASE SNOAL-LIKE DOMAIN"/>
    <property type="match status" value="1"/>
</dbReference>
<dbReference type="Proteomes" id="UP000199013">
    <property type="component" value="Unassembled WGS sequence"/>
</dbReference>
<dbReference type="EMBL" id="FLUV01000084">
    <property type="protein sequence ID" value="SBW17407.1"/>
    <property type="molecule type" value="Genomic_DNA"/>
</dbReference>
<evidence type="ECO:0000313" key="2">
    <source>
        <dbReference type="Proteomes" id="UP000199013"/>
    </source>
</evidence>
<evidence type="ECO:0008006" key="3">
    <source>
        <dbReference type="Google" id="ProtNLM"/>
    </source>
</evidence>
<dbReference type="InterPro" id="IPR032710">
    <property type="entry name" value="NTF2-like_dom_sf"/>
</dbReference>
<dbReference type="Pfam" id="PF07366">
    <property type="entry name" value="SnoaL"/>
    <property type="match status" value="1"/>
</dbReference>
<reference evidence="2" key="1">
    <citation type="submission" date="2016-02" db="EMBL/GenBank/DDBJ databases">
        <authorList>
            <person name="Wibberg D."/>
        </authorList>
    </citation>
    <scope>NUCLEOTIDE SEQUENCE [LARGE SCALE GENOMIC DNA]</scope>
</reference>
<gene>
    <name evidence="1" type="ORF">FDG2_0204</name>
</gene>
<name>A0A1C3NT20_9ACTN</name>
<dbReference type="SUPFAM" id="SSF54427">
    <property type="entry name" value="NTF2-like"/>
    <property type="match status" value="1"/>
</dbReference>
<dbReference type="Gene3D" id="3.10.450.50">
    <property type="match status" value="1"/>
</dbReference>
<organism evidence="1 2">
    <name type="scientific">Candidatus Protofrankia californiensis</name>
    <dbReference type="NCBI Taxonomy" id="1839754"/>
    <lineage>
        <taxon>Bacteria</taxon>
        <taxon>Bacillati</taxon>
        <taxon>Actinomycetota</taxon>
        <taxon>Actinomycetes</taxon>
        <taxon>Frankiales</taxon>
        <taxon>Frankiaceae</taxon>
        <taxon>Protofrankia</taxon>
    </lineage>
</organism>
<keyword evidence="2" id="KW-1185">Reference proteome</keyword>
<sequence length="177" mass="20271">MERMLAETNRALCARAVEIMALDEIDEFTRLIHPDAVNREADAEPPACRGRGPAAFRASARWLQDAYTDLRWEIHDVVTDTDLVTVRCTMSGRHVDTFVAYDEQGRVADVFPPTGKTFATTQTHWFRVADGQVVEHWANRDYLGTARQLGWLPPTPPYLMRMAREKRRVRRSQARSA</sequence>
<dbReference type="AlphaFoldDB" id="A0A1C3NT20"/>
<dbReference type="GO" id="GO:0030638">
    <property type="term" value="P:polyketide metabolic process"/>
    <property type="evidence" value="ECO:0007669"/>
    <property type="project" value="InterPro"/>
</dbReference>
<proteinExistence type="predicted"/>
<protein>
    <recommendedName>
        <fullName evidence="3">Ester cyclase</fullName>
    </recommendedName>
</protein>
<evidence type="ECO:0000313" key="1">
    <source>
        <dbReference type="EMBL" id="SBW17407.1"/>
    </source>
</evidence>
<accession>A0A1C3NT20</accession>
<dbReference type="InterPro" id="IPR009959">
    <property type="entry name" value="Cyclase_SnoaL-like"/>
</dbReference>
<dbReference type="PANTHER" id="PTHR38436:SF1">
    <property type="entry name" value="ESTER CYCLASE"/>
    <property type="match status" value="1"/>
</dbReference>